<comment type="similarity">
    <text evidence="1">Belongs to the ComF/GntX family.</text>
</comment>
<keyword evidence="4" id="KW-1185">Reference proteome</keyword>
<accession>A0A328VM78</accession>
<dbReference type="Proteomes" id="UP000248706">
    <property type="component" value="Unassembled WGS sequence"/>
</dbReference>
<dbReference type="InterPro" id="IPR029057">
    <property type="entry name" value="PRTase-like"/>
</dbReference>
<dbReference type="InterPro" id="IPR051910">
    <property type="entry name" value="ComF/GntX_DNA_util-trans"/>
</dbReference>
<gene>
    <name evidence="3" type="ORF">A4R35_06990</name>
</gene>
<dbReference type="PANTHER" id="PTHR47505:SF1">
    <property type="entry name" value="DNA UTILIZATION PROTEIN YHGH"/>
    <property type="match status" value="1"/>
</dbReference>
<evidence type="ECO:0000259" key="2">
    <source>
        <dbReference type="Pfam" id="PF00156"/>
    </source>
</evidence>
<dbReference type="InterPro" id="IPR000836">
    <property type="entry name" value="PRTase_dom"/>
</dbReference>
<dbReference type="CDD" id="cd06223">
    <property type="entry name" value="PRTases_typeI"/>
    <property type="match status" value="1"/>
</dbReference>
<reference evidence="3 4" key="1">
    <citation type="submission" date="2016-08" db="EMBL/GenBank/DDBJ databases">
        <title>Analysis of Carbohydrate Active Enzymes in Thermogemmatispora T81 Reveals Carbohydrate Degradation Ability.</title>
        <authorList>
            <person name="Tomazini A."/>
            <person name="Lal S."/>
            <person name="Stott M."/>
            <person name="Henrissat B."/>
            <person name="Polikarpov I."/>
            <person name="Sparling R."/>
            <person name="Levin D.B."/>
        </authorList>
    </citation>
    <scope>NUCLEOTIDE SEQUENCE [LARGE SCALE GENOMIC DNA]</scope>
    <source>
        <strain evidence="3 4">T81</strain>
    </source>
</reference>
<proteinExistence type="inferred from homology"/>
<protein>
    <recommendedName>
        <fullName evidence="2">Phosphoribosyltransferase domain-containing protein</fullName>
    </recommendedName>
</protein>
<name>A0A328VM78_9CHLR</name>
<dbReference type="Pfam" id="PF00156">
    <property type="entry name" value="Pribosyltran"/>
    <property type="match status" value="1"/>
</dbReference>
<feature type="domain" description="Phosphoribosyltransferase" evidence="2">
    <location>
        <begin position="141"/>
        <end position="229"/>
    </location>
</feature>
<evidence type="ECO:0000313" key="3">
    <source>
        <dbReference type="EMBL" id="RAQ95275.1"/>
    </source>
</evidence>
<comment type="caution">
    <text evidence="3">The sequence shown here is derived from an EMBL/GenBank/DDBJ whole genome shotgun (WGS) entry which is preliminary data.</text>
</comment>
<dbReference type="EMBL" id="MCIF01000002">
    <property type="protein sequence ID" value="RAQ95275.1"/>
    <property type="molecule type" value="Genomic_DNA"/>
</dbReference>
<dbReference type="AlphaFoldDB" id="A0A328VM78"/>
<evidence type="ECO:0000313" key="4">
    <source>
        <dbReference type="Proteomes" id="UP000248706"/>
    </source>
</evidence>
<dbReference type="PANTHER" id="PTHR47505">
    <property type="entry name" value="DNA UTILIZATION PROTEIN YHGH"/>
    <property type="match status" value="1"/>
</dbReference>
<evidence type="ECO:0000256" key="1">
    <source>
        <dbReference type="ARBA" id="ARBA00008007"/>
    </source>
</evidence>
<sequence length="233" mass="25420">MRFTHWAEHLLDLLFPPCCAGCASSGSLLCPACLRAIARLQEQRCARCALPCRGTDCRRCRFSSSSLFALQAVALYEEPLRTCIQYLKYRGITRLAQPLGSMLAACYRRYHLRADLVIAVPLHAERERLRGYNHARLLADVCADELGLPCAHPLLQRVRATAAQAGLSSSERRQNVVGAFQCQPQRSALPLSGSTILLIDDVCTTGATLEACTTALLQRGAGRVQALVLAIPG</sequence>
<organism evidence="3 4">
    <name type="scientific">Thermogemmatispora tikiterensis</name>
    <dbReference type="NCBI Taxonomy" id="1825093"/>
    <lineage>
        <taxon>Bacteria</taxon>
        <taxon>Bacillati</taxon>
        <taxon>Chloroflexota</taxon>
        <taxon>Ktedonobacteria</taxon>
        <taxon>Thermogemmatisporales</taxon>
        <taxon>Thermogemmatisporaceae</taxon>
        <taxon>Thermogemmatispora</taxon>
    </lineage>
</organism>
<dbReference type="SUPFAM" id="SSF53271">
    <property type="entry name" value="PRTase-like"/>
    <property type="match status" value="1"/>
</dbReference>
<dbReference type="Gene3D" id="3.40.50.2020">
    <property type="match status" value="1"/>
</dbReference>